<proteinExistence type="predicted"/>
<dbReference type="AlphaFoldDB" id="A0A0G1BJR5"/>
<evidence type="ECO:0000256" key="1">
    <source>
        <dbReference type="SAM" id="Phobius"/>
    </source>
</evidence>
<evidence type="ECO:0000313" key="2">
    <source>
        <dbReference type="EMBL" id="KKS46531.1"/>
    </source>
</evidence>
<dbReference type="Proteomes" id="UP000034320">
    <property type="component" value="Unassembled WGS sequence"/>
</dbReference>
<protein>
    <submittedName>
        <fullName evidence="2">Uncharacterized protein</fullName>
    </submittedName>
</protein>
<feature type="transmembrane region" description="Helical" evidence="1">
    <location>
        <begin position="58"/>
        <end position="76"/>
    </location>
</feature>
<accession>A0A0G1BJR5</accession>
<dbReference type="EMBL" id="LCDD01000016">
    <property type="protein sequence ID" value="KKS46531.1"/>
    <property type="molecule type" value="Genomic_DNA"/>
</dbReference>
<dbReference type="Pfam" id="PF18898">
    <property type="entry name" value="DUF5654"/>
    <property type="match status" value="1"/>
</dbReference>
<keyword evidence="1" id="KW-0812">Transmembrane</keyword>
<gene>
    <name evidence="2" type="ORF">UV09_C0016G0021</name>
</gene>
<reference evidence="2 3" key="1">
    <citation type="journal article" date="2015" name="Nature">
        <title>rRNA introns, odd ribosomes, and small enigmatic genomes across a large radiation of phyla.</title>
        <authorList>
            <person name="Brown C.T."/>
            <person name="Hug L.A."/>
            <person name="Thomas B.C."/>
            <person name="Sharon I."/>
            <person name="Castelle C.J."/>
            <person name="Singh A."/>
            <person name="Wilkins M.J."/>
            <person name="Williams K.H."/>
            <person name="Banfield J.F."/>
        </authorList>
    </citation>
    <scope>NUCLEOTIDE SEQUENCE [LARGE SCALE GENOMIC DNA]</scope>
</reference>
<keyword evidence="1" id="KW-0472">Membrane</keyword>
<keyword evidence="1" id="KW-1133">Transmembrane helix</keyword>
<feature type="transmembrane region" description="Helical" evidence="1">
    <location>
        <begin position="20"/>
        <end position="38"/>
    </location>
</feature>
<dbReference type="InterPro" id="IPR043713">
    <property type="entry name" value="DUF5654"/>
</dbReference>
<sequence>MDSKKEKDKKLHMAILRQMVTLATSGFGLVAALAWNNVIQQFVKDYLEPYLSKGSSLLSLFIYAIVITALGVFVTLQLSKAVRKVEDLTKKD</sequence>
<organism evidence="2 3">
    <name type="scientific">Candidatus Gottesmanbacteria bacterium GW2011_GWA2_42_18</name>
    <dbReference type="NCBI Taxonomy" id="1618442"/>
    <lineage>
        <taxon>Bacteria</taxon>
        <taxon>Candidatus Gottesmaniibacteriota</taxon>
    </lineage>
</organism>
<evidence type="ECO:0000313" key="3">
    <source>
        <dbReference type="Proteomes" id="UP000034320"/>
    </source>
</evidence>
<name>A0A0G1BJR5_9BACT</name>
<comment type="caution">
    <text evidence="2">The sequence shown here is derived from an EMBL/GenBank/DDBJ whole genome shotgun (WGS) entry which is preliminary data.</text>
</comment>